<organism evidence="2 3">
    <name type="scientific">Candidatus Portnoybacteria bacterium RIFCSPHIGHO2_01_FULL_40_12b</name>
    <dbReference type="NCBI Taxonomy" id="1801994"/>
    <lineage>
        <taxon>Bacteria</taxon>
        <taxon>Candidatus Portnoyibacteriota</taxon>
    </lineage>
</organism>
<feature type="transmembrane region" description="Helical" evidence="1">
    <location>
        <begin position="131"/>
        <end position="148"/>
    </location>
</feature>
<keyword evidence="1" id="KW-1133">Transmembrane helix</keyword>
<dbReference type="AlphaFoldDB" id="A0A1G2FCY3"/>
<dbReference type="EMBL" id="MHMY01000004">
    <property type="protein sequence ID" value="OGZ35936.1"/>
    <property type="molecule type" value="Genomic_DNA"/>
</dbReference>
<evidence type="ECO:0000256" key="1">
    <source>
        <dbReference type="SAM" id="Phobius"/>
    </source>
</evidence>
<name>A0A1G2FCY3_9BACT</name>
<proteinExistence type="predicted"/>
<keyword evidence="1" id="KW-0472">Membrane</keyword>
<evidence type="ECO:0000313" key="2">
    <source>
        <dbReference type="EMBL" id="OGZ35936.1"/>
    </source>
</evidence>
<feature type="transmembrane region" description="Helical" evidence="1">
    <location>
        <begin position="282"/>
        <end position="309"/>
    </location>
</feature>
<gene>
    <name evidence="2" type="ORF">A2815_01360</name>
</gene>
<comment type="caution">
    <text evidence="2">The sequence shown here is derived from an EMBL/GenBank/DDBJ whole genome shotgun (WGS) entry which is preliminary data.</text>
</comment>
<feature type="transmembrane region" description="Helical" evidence="1">
    <location>
        <begin position="79"/>
        <end position="102"/>
    </location>
</feature>
<feature type="transmembrane region" description="Helical" evidence="1">
    <location>
        <begin position="168"/>
        <end position="187"/>
    </location>
</feature>
<evidence type="ECO:0008006" key="4">
    <source>
        <dbReference type="Google" id="ProtNLM"/>
    </source>
</evidence>
<sequence length="549" mass="63824">MKLLMGILLLFLIFIGFFHPISSITQDLGRHLTTGEIILNTYSVPKTNLFSYTYPNFPFINHHWLSEVLYKILFQVTGFYGLLILNTILILLSFGLILWYALKKTNPLSLFFCSLLYIPILFERTDVRPESFSFLFLSLFIVILYKNREKFTRLIFLLPFIELLWVNTHIYFPVGIVIALFFALDYLLLRKFKVSKQTLMLGSALILTALATLINPNGLKGALYPFEVLQNYGYSIQENQNIFFLWNYSHNPTIIFFGISFILLFLFLVISRKKTRPVDWLLSIFFSILAITAIRNFPLFVFAALIPFAKSFSNIELSLPKYIKTVFVVFLLGLSVFEAQQIYAKKGFGLGATTGAKEGVDFFLKNNLKGPIFNNFDIGSYLIYRLYPKEKVFIDGRPEAYPASFLQNKYVPMQLDENKFALADSQYNFKTIFFSHTDQTPWAETFLKQISQNNKWNMVYLDDFTVIWTKNKNIKPTIKTDYSSMKSLVQLAHFFQNKDFGDEEIKVYQKILVINPTYCPALYNLALKLQEIQDPSFPIFADKFQKNCQ</sequence>
<accession>A0A1G2FCY3</accession>
<feature type="transmembrane region" description="Helical" evidence="1">
    <location>
        <begin position="199"/>
        <end position="219"/>
    </location>
</feature>
<feature type="transmembrane region" description="Helical" evidence="1">
    <location>
        <begin position="253"/>
        <end position="270"/>
    </location>
</feature>
<reference evidence="2 3" key="1">
    <citation type="journal article" date="2016" name="Nat. Commun.">
        <title>Thousands of microbial genomes shed light on interconnected biogeochemical processes in an aquifer system.</title>
        <authorList>
            <person name="Anantharaman K."/>
            <person name="Brown C.T."/>
            <person name="Hug L.A."/>
            <person name="Sharon I."/>
            <person name="Castelle C.J."/>
            <person name="Probst A.J."/>
            <person name="Thomas B.C."/>
            <person name="Singh A."/>
            <person name="Wilkins M.J."/>
            <person name="Karaoz U."/>
            <person name="Brodie E.L."/>
            <person name="Williams K.H."/>
            <person name="Hubbard S.S."/>
            <person name="Banfield J.F."/>
        </authorList>
    </citation>
    <scope>NUCLEOTIDE SEQUENCE [LARGE SCALE GENOMIC DNA]</scope>
</reference>
<protein>
    <recommendedName>
        <fullName evidence="4">Glycosyltransferase RgtA/B/C/D-like domain-containing protein</fullName>
    </recommendedName>
</protein>
<feature type="transmembrane region" description="Helical" evidence="1">
    <location>
        <begin position="321"/>
        <end position="337"/>
    </location>
</feature>
<evidence type="ECO:0000313" key="3">
    <source>
        <dbReference type="Proteomes" id="UP000176974"/>
    </source>
</evidence>
<keyword evidence="1" id="KW-0812">Transmembrane</keyword>
<dbReference type="Proteomes" id="UP000176974">
    <property type="component" value="Unassembled WGS sequence"/>
</dbReference>